<dbReference type="EMBL" id="MT142552">
    <property type="protein sequence ID" value="QJA85068.1"/>
    <property type="molecule type" value="Genomic_DNA"/>
</dbReference>
<dbReference type="SUPFAM" id="SSF51126">
    <property type="entry name" value="Pectin lyase-like"/>
    <property type="match status" value="1"/>
</dbReference>
<dbReference type="Gene3D" id="2.160.20.10">
    <property type="entry name" value="Single-stranded right-handed beta-helix, Pectin lyase-like"/>
    <property type="match status" value="1"/>
</dbReference>
<evidence type="ECO:0000313" key="1">
    <source>
        <dbReference type="EMBL" id="QJA85068.1"/>
    </source>
</evidence>
<name>A0A6M3KUT8_9ZZZZ</name>
<protein>
    <submittedName>
        <fullName evidence="1">Putative structural protein</fullName>
    </submittedName>
</protein>
<gene>
    <name evidence="1" type="ORF">MM415B02285_0003</name>
</gene>
<proteinExistence type="predicted"/>
<dbReference type="InterPro" id="IPR012334">
    <property type="entry name" value="Pectin_lyas_fold"/>
</dbReference>
<dbReference type="InterPro" id="IPR011050">
    <property type="entry name" value="Pectin_lyase_fold/virulence"/>
</dbReference>
<sequence>MSLSLHIKEHSILGIKSNDGELTTVTAPLVLTGYDVSIPVATSSANGYLSSTDWTTFNSKQSVLWTRAGTTLSPNTANDNIDIGSGNIDTTGAISDGVATLSDGALSGITTLGLSHTAPYITTINTTAEDTDYGRENRWIAKGTQSGSELTTLGYAEFAHDGTSDDQKGIFTLATNDGTDGDTPTPRVTVDSAGNVGIGTASPGSLLHLYKSGGNIDLNVQTTGAGDYASTLRASSDDNVIALGAYDDNYSTVATYAGKGVIQTTGGSLSLSAFQAGYNIEFYAGQRTTPNVIIKDGGNVGIRTTAPDRNLEINTGAATGGIRLTYNDADGSATTYGEMLVDSSGDLAITATGGDISFGNENLSTTGSITGNSYVVADGGTIGSASDPDVITIDASGNATFSVFPITPSAAPDADYEVANKKYVDDNVGGATTALNNLASVAINTSLISDTDSTDSLGSTDKYWANTYTDAVHMDKIGSNTLLVGAGKDYTTITLAMAAASANDTILVAEGTYAEKVTFTQDNLTLRALGSAENTIINAPANGMGVEFSTMSGCTLDGFTINQTSINSSTDYCINSSNDSASDATTIKNCIINVSIDNGTNDTTAIRITDGDAIIENCRIASANASTSAKAITGVQLVPADHTYHVRDNVATITNSGTSADATTIGLQNTGGSTAYFHNNTVILSSDATGVGGSYTLYVKNGFCVGNTIRVTSTSTGLSKAILVSAAGTVHITANNIYSVTGDADGEWLSNGGTVYACGNIITGDAGITAGTLYPAGNYINDALQAPDGSAASTGVGSIKMANASAADSAGFLKMAKEDGTVVYVPYFSDETP</sequence>
<organism evidence="1">
    <name type="scientific">viral metagenome</name>
    <dbReference type="NCBI Taxonomy" id="1070528"/>
    <lineage>
        <taxon>unclassified sequences</taxon>
        <taxon>metagenomes</taxon>
        <taxon>organismal metagenomes</taxon>
    </lineage>
</organism>
<dbReference type="AlphaFoldDB" id="A0A6M3KUT8"/>
<reference evidence="1" key="1">
    <citation type="submission" date="2020-03" db="EMBL/GenBank/DDBJ databases">
        <title>The deep terrestrial virosphere.</title>
        <authorList>
            <person name="Holmfeldt K."/>
            <person name="Nilsson E."/>
            <person name="Simone D."/>
            <person name="Lopez-Fernandez M."/>
            <person name="Wu X."/>
            <person name="de Brujin I."/>
            <person name="Lundin D."/>
            <person name="Andersson A."/>
            <person name="Bertilsson S."/>
            <person name="Dopson M."/>
        </authorList>
    </citation>
    <scope>NUCLEOTIDE SEQUENCE</scope>
    <source>
        <strain evidence="1">MM415B02285</strain>
    </source>
</reference>
<accession>A0A6M3KUT8</accession>